<dbReference type="EMBL" id="JADNYJ010000115">
    <property type="protein sequence ID" value="KAF8883480.1"/>
    <property type="molecule type" value="Genomic_DNA"/>
</dbReference>
<organism evidence="1 2">
    <name type="scientific">Gymnopilus junonius</name>
    <name type="common">Spectacular rustgill mushroom</name>
    <name type="synonym">Gymnopilus spectabilis subsp. junonius</name>
    <dbReference type="NCBI Taxonomy" id="109634"/>
    <lineage>
        <taxon>Eukaryota</taxon>
        <taxon>Fungi</taxon>
        <taxon>Dikarya</taxon>
        <taxon>Basidiomycota</taxon>
        <taxon>Agaricomycotina</taxon>
        <taxon>Agaricomycetes</taxon>
        <taxon>Agaricomycetidae</taxon>
        <taxon>Agaricales</taxon>
        <taxon>Agaricineae</taxon>
        <taxon>Hymenogastraceae</taxon>
        <taxon>Gymnopilus</taxon>
    </lineage>
</organism>
<keyword evidence="2" id="KW-1185">Reference proteome</keyword>
<name>A0A9P5NFF5_GYMJU</name>
<reference evidence="1" key="1">
    <citation type="submission" date="2020-11" db="EMBL/GenBank/DDBJ databases">
        <authorList>
            <consortium name="DOE Joint Genome Institute"/>
            <person name="Ahrendt S."/>
            <person name="Riley R."/>
            <person name="Andreopoulos W."/>
            <person name="LaButti K."/>
            <person name="Pangilinan J."/>
            <person name="Ruiz-duenas F.J."/>
            <person name="Barrasa J.M."/>
            <person name="Sanchez-Garcia M."/>
            <person name="Camarero S."/>
            <person name="Miyauchi S."/>
            <person name="Serrano A."/>
            <person name="Linde D."/>
            <person name="Babiker R."/>
            <person name="Drula E."/>
            <person name="Ayuso-Fernandez I."/>
            <person name="Pacheco R."/>
            <person name="Padilla G."/>
            <person name="Ferreira P."/>
            <person name="Barriuso J."/>
            <person name="Kellner H."/>
            <person name="Castanera R."/>
            <person name="Alfaro M."/>
            <person name="Ramirez L."/>
            <person name="Pisabarro A.G."/>
            <person name="Kuo A."/>
            <person name="Tritt A."/>
            <person name="Lipzen A."/>
            <person name="He G."/>
            <person name="Yan M."/>
            <person name="Ng V."/>
            <person name="Cullen D."/>
            <person name="Martin F."/>
            <person name="Rosso M.-N."/>
            <person name="Henrissat B."/>
            <person name="Hibbett D."/>
            <person name="Martinez A.T."/>
            <person name="Grigoriev I.V."/>
        </authorList>
    </citation>
    <scope>NUCLEOTIDE SEQUENCE</scope>
    <source>
        <strain evidence="1">AH 44721</strain>
    </source>
</reference>
<dbReference type="AlphaFoldDB" id="A0A9P5NFF5"/>
<protein>
    <submittedName>
        <fullName evidence="1">Uncharacterized protein</fullName>
    </submittedName>
</protein>
<proteinExistence type="predicted"/>
<dbReference type="Proteomes" id="UP000724874">
    <property type="component" value="Unassembled WGS sequence"/>
</dbReference>
<sequence>MLCLAHSPLVCLLSSSYQKRSAIVAAESRAPLFLQIETFPQINSTCKAQPAPKTETFLKSTHARHNPRWKSDCRAYFQSISVISLSSDSAVAPAVFDALSAVFSTTIAGQKDRFLLQVWIGRMRLLWIFVQFLESLKKAWPRSIARTSCA</sequence>
<evidence type="ECO:0000313" key="1">
    <source>
        <dbReference type="EMBL" id="KAF8883480.1"/>
    </source>
</evidence>
<gene>
    <name evidence="1" type="ORF">CPB84DRAFT_1790004</name>
</gene>
<accession>A0A9P5NFF5</accession>
<comment type="caution">
    <text evidence="1">The sequence shown here is derived from an EMBL/GenBank/DDBJ whole genome shotgun (WGS) entry which is preliminary data.</text>
</comment>
<evidence type="ECO:0000313" key="2">
    <source>
        <dbReference type="Proteomes" id="UP000724874"/>
    </source>
</evidence>